<dbReference type="PANTHER" id="PTHR47306">
    <property type="entry name" value="SI:CH211-178J18.4-RELATED"/>
    <property type="match status" value="1"/>
</dbReference>
<dbReference type="AlphaFoldDB" id="A0A974BNP2"/>
<dbReference type="EMBL" id="KV496466">
    <property type="protein sequence ID" value="OCT55373.1"/>
    <property type="molecule type" value="Genomic_DNA"/>
</dbReference>
<dbReference type="Proteomes" id="UP000694892">
    <property type="component" value="Unassembled WGS sequence"/>
</dbReference>
<feature type="non-terminal residue" evidence="1">
    <location>
        <position position="132"/>
    </location>
</feature>
<proteinExistence type="predicted"/>
<name>A0A974BNP2_XENLA</name>
<dbReference type="PANTHER" id="PTHR47306:SF2">
    <property type="entry name" value="CORE-BINDING (CB) DOMAIN-CONTAINING PROTEIN"/>
    <property type="match status" value="1"/>
</dbReference>
<organism evidence="1">
    <name type="scientific">Xenopus laevis</name>
    <name type="common">African clawed frog</name>
    <dbReference type="NCBI Taxonomy" id="8355"/>
    <lineage>
        <taxon>Eukaryota</taxon>
        <taxon>Metazoa</taxon>
        <taxon>Chordata</taxon>
        <taxon>Craniata</taxon>
        <taxon>Vertebrata</taxon>
        <taxon>Euteleostomi</taxon>
        <taxon>Amphibia</taxon>
        <taxon>Batrachia</taxon>
        <taxon>Anura</taxon>
        <taxon>Pipoidea</taxon>
        <taxon>Pipidae</taxon>
        <taxon>Xenopodinae</taxon>
        <taxon>Xenopus</taxon>
        <taxon>Xenopus</taxon>
    </lineage>
</organism>
<reference evidence="1" key="1">
    <citation type="submission" date="2016-05" db="EMBL/GenBank/DDBJ databases">
        <title>WGS assembly of Xenopus laevis.</title>
        <authorList>
            <person name="Session A."/>
            <person name="Uno Y."/>
            <person name="Kwon T."/>
            <person name="Chapman J."/>
            <person name="Toyoda A."/>
            <person name="Takahashi S."/>
            <person name="Fukui A."/>
            <person name="Hikosaka A."/>
            <person name="Putnam N."/>
            <person name="Stites J."/>
            <person name="Van Heeringen S."/>
            <person name="Quigley I."/>
            <person name="Heinz S."/>
            <person name="Hellsten U."/>
            <person name="Lyons J."/>
            <person name="Suzuki A."/>
            <person name="Kondo M."/>
            <person name="Ogino H."/>
            <person name="Ochi H."/>
            <person name="Bogdanovic O."/>
            <person name="Lister R."/>
            <person name="Georgiou G."/>
            <person name="Paranjpe S."/>
            <person name="Van Kruijsbergen I."/>
            <person name="Mozaffari S."/>
            <person name="Shu S."/>
            <person name="Schmutz J."/>
            <person name="Jenkins J."/>
            <person name="Grimwood J."/>
            <person name="Carlson J."/>
            <person name="Mitros T."/>
            <person name="Simakov O."/>
            <person name="Heald R."/>
            <person name="Miller K."/>
            <person name="Haudenschild C."/>
            <person name="Kuroki Y."/>
            <person name="Tanaka T."/>
            <person name="Michiue T."/>
            <person name="Watanabe M."/>
            <person name="Kinoshita T."/>
            <person name="Ohta Y."/>
            <person name="Mawaribuchi S."/>
            <person name="Suzuki Y."/>
            <person name="Haramoto Y."/>
            <person name="Yamamoto T."/>
            <person name="Takagi C."/>
            <person name="Kitzman J."/>
            <person name="Shendure J."/>
            <person name="Nakayama T."/>
            <person name="Izutsu Y."/>
            <person name="Robert J."/>
            <person name="Dichmann D."/>
            <person name="Flajnik M."/>
            <person name="Houston D."/>
            <person name="Marcotte E."/>
            <person name="Wallingford J."/>
            <person name="Ito Y."/>
            <person name="Asashima M."/>
            <person name="Ueno N."/>
            <person name="Matsuda Y."/>
            <person name="Jan Veenstra G."/>
            <person name="Fujiyama A."/>
            <person name="Harland R."/>
            <person name="Taira M."/>
            <person name="Rokhsar D.S."/>
        </authorList>
    </citation>
    <scope>NUCLEOTIDE SEQUENCE</scope>
    <source>
        <strain evidence="1">J</strain>
        <tissue evidence="1">Blood</tissue>
    </source>
</reference>
<feature type="non-terminal residue" evidence="1">
    <location>
        <position position="1"/>
    </location>
</feature>
<evidence type="ECO:0000313" key="1">
    <source>
        <dbReference type="EMBL" id="OCT55373.1"/>
    </source>
</evidence>
<accession>A0A974BNP2</accession>
<protein>
    <submittedName>
        <fullName evidence="1">Uncharacterized protein</fullName>
    </submittedName>
</protein>
<gene>
    <name evidence="1" type="ORF">XELAEV_18002673mg</name>
</gene>
<sequence length="132" mass="15100">LTHTDLGSSSSSSSLAIPQVYLDYLDTEIIIPTMASKSSKNRNSLACKFCLRIQENLPVHLRRSCRKGAKTEEIDRLVSEAREHMRNILKGLSVVNYRDLDYKNSNPRDFFVQFLEKNGCYVRGKPVQASRY</sequence>